<dbReference type="PANTHER" id="PTHR30576">
    <property type="entry name" value="COLANIC BIOSYNTHESIS UDP-GLUCOSE LIPID CARRIER TRANSFERASE"/>
    <property type="match status" value="1"/>
</dbReference>
<dbReference type="Gene3D" id="3.40.50.720">
    <property type="entry name" value="NAD(P)-binding Rossmann-like Domain"/>
    <property type="match status" value="1"/>
</dbReference>
<keyword evidence="10" id="KW-1185">Reference proteome</keyword>
<evidence type="ECO:0000256" key="4">
    <source>
        <dbReference type="ARBA" id="ARBA00022692"/>
    </source>
</evidence>
<dbReference type="InterPro" id="IPR003362">
    <property type="entry name" value="Bact_transf"/>
</dbReference>
<dbReference type="Proteomes" id="UP001595907">
    <property type="component" value="Unassembled WGS sequence"/>
</dbReference>
<evidence type="ECO:0000259" key="8">
    <source>
        <dbReference type="Pfam" id="PF02397"/>
    </source>
</evidence>
<feature type="transmembrane region" description="Helical" evidence="7">
    <location>
        <begin position="111"/>
        <end position="132"/>
    </location>
</feature>
<evidence type="ECO:0000313" key="10">
    <source>
        <dbReference type="Proteomes" id="UP001595907"/>
    </source>
</evidence>
<evidence type="ECO:0000256" key="5">
    <source>
        <dbReference type="ARBA" id="ARBA00022989"/>
    </source>
</evidence>
<evidence type="ECO:0000256" key="6">
    <source>
        <dbReference type="ARBA" id="ARBA00023136"/>
    </source>
</evidence>
<dbReference type="EC" id="2.7.8.-" evidence="9"/>
<gene>
    <name evidence="9" type="ORF">ACFOWM_04200</name>
</gene>
<comment type="similarity">
    <text evidence="2">Belongs to the bacterial sugar transferase family.</text>
</comment>
<comment type="caution">
    <text evidence="9">The sequence shown here is derived from an EMBL/GenBank/DDBJ whole genome shotgun (WGS) entry which is preliminary data.</text>
</comment>
<evidence type="ECO:0000256" key="7">
    <source>
        <dbReference type="SAM" id="Phobius"/>
    </source>
</evidence>
<feature type="transmembrane region" description="Helical" evidence="7">
    <location>
        <begin position="77"/>
        <end position="96"/>
    </location>
</feature>
<keyword evidence="6 7" id="KW-0472">Membrane</keyword>
<dbReference type="GO" id="GO:0016740">
    <property type="term" value="F:transferase activity"/>
    <property type="evidence" value="ECO:0007669"/>
    <property type="project" value="UniProtKB-KW"/>
</dbReference>
<keyword evidence="3 9" id="KW-0808">Transferase</keyword>
<dbReference type="PANTHER" id="PTHR30576:SF0">
    <property type="entry name" value="UNDECAPRENYL-PHOSPHATE N-ACETYLGALACTOSAMINYL 1-PHOSPHATE TRANSFERASE-RELATED"/>
    <property type="match status" value="1"/>
</dbReference>
<feature type="transmembrane region" description="Helical" evidence="7">
    <location>
        <begin position="283"/>
        <end position="302"/>
    </location>
</feature>
<proteinExistence type="inferred from homology"/>
<keyword evidence="4 7" id="KW-0812">Transmembrane</keyword>
<sequence>MKQPRVHISWYIFTDTIVAVFTWICFYILRANLYEYPFSIPSGFYVGLLLYTIGWIGLHFITGTYQTLYQKSRVNEFFKTIIVSLIGCLFLLFFFILKNPKENNYDYYSEFFLLLFPVIICSCIARLLFLGYTKKQLLHKKVFFNSLLIGSGKKAAQFFRDFINADENGGFVLTHFINLNGKNVALPSTKIKTSNNITEVNEIIAHNKIEEVIIAVDSNERQLITEILQLLINQNVNIKLTPDTLDIISGALKNSNVMGVPLIDVHFGQMPQWQQNIKRLTDIFLSLMGGILILPILFFAIVRLKLSSPGPIFFLQTRIGFKGKPFTMYKLRSMMVDAEKDGPMLSSDDDPRITQWGKVMRKWRLDELPQLWNILKGDMSFVGPRPERKFYIDQLIAIKPEYSYLFKVQPGLTGWGMVKFGYASNIDEMIERMQYDLIYVENVSLLLDLKIMIHTIRIILSGKGK</sequence>
<reference evidence="10" key="1">
    <citation type="journal article" date="2019" name="Int. J. Syst. Evol. Microbiol.">
        <title>The Global Catalogue of Microorganisms (GCM) 10K type strain sequencing project: providing services to taxonomists for standard genome sequencing and annotation.</title>
        <authorList>
            <consortium name="The Broad Institute Genomics Platform"/>
            <consortium name="The Broad Institute Genome Sequencing Center for Infectious Disease"/>
            <person name="Wu L."/>
            <person name="Ma J."/>
        </authorList>
    </citation>
    <scope>NUCLEOTIDE SEQUENCE [LARGE SCALE GENOMIC DNA]</scope>
    <source>
        <strain evidence="10">CECT 8289</strain>
    </source>
</reference>
<dbReference type="EMBL" id="JBHSCZ010000001">
    <property type="protein sequence ID" value="MFC4262067.1"/>
    <property type="molecule type" value="Genomic_DNA"/>
</dbReference>
<evidence type="ECO:0000256" key="1">
    <source>
        <dbReference type="ARBA" id="ARBA00004141"/>
    </source>
</evidence>
<dbReference type="Pfam" id="PF02397">
    <property type="entry name" value="Bac_transf"/>
    <property type="match status" value="1"/>
</dbReference>
<feature type="transmembrane region" description="Helical" evidence="7">
    <location>
        <begin position="12"/>
        <end position="30"/>
    </location>
</feature>
<evidence type="ECO:0000256" key="3">
    <source>
        <dbReference type="ARBA" id="ARBA00022679"/>
    </source>
</evidence>
<dbReference type="RefSeq" id="WP_379707429.1">
    <property type="nucleotide sequence ID" value="NZ_JBHSCZ010000001.1"/>
</dbReference>
<comment type="subcellular location">
    <subcellularLocation>
        <location evidence="1">Membrane</location>
        <topology evidence="1">Multi-pass membrane protein</topology>
    </subcellularLocation>
</comment>
<organism evidence="9 10">
    <name type="scientific">Ferruginibacter yonginensis</name>
    <dbReference type="NCBI Taxonomy" id="1310416"/>
    <lineage>
        <taxon>Bacteria</taxon>
        <taxon>Pseudomonadati</taxon>
        <taxon>Bacteroidota</taxon>
        <taxon>Chitinophagia</taxon>
        <taxon>Chitinophagales</taxon>
        <taxon>Chitinophagaceae</taxon>
        <taxon>Ferruginibacter</taxon>
    </lineage>
</organism>
<evidence type="ECO:0000256" key="2">
    <source>
        <dbReference type="ARBA" id="ARBA00006464"/>
    </source>
</evidence>
<protein>
    <submittedName>
        <fullName evidence="9">Sugar transferase</fullName>
        <ecNumber evidence="9">2.7.8.-</ecNumber>
    </submittedName>
</protein>
<accession>A0ABV8QR32</accession>
<keyword evidence="5 7" id="KW-1133">Transmembrane helix</keyword>
<feature type="transmembrane region" description="Helical" evidence="7">
    <location>
        <begin position="42"/>
        <end position="65"/>
    </location>
</feature>
<dbReference type="InterPro" id="IPR017475">
    <property type="entry name" value="EPS_sugar_tfrase"/>
</dbReference>
<feature type="domain" description="Bacterial sugar transferase" evidence="8">
    <location>
        <begin position="278"/>
        <end position="460"/>
    </location>
</feature>
<name>A0ABV8QR32_9BACT</name>
<evidence type="ECO:0000313" key="9">
    <source>
        <dbReference type="EMBL" id="MFC4262067.1"/>
    </source>
</evidence>
<dbReference type="NCBIfam" id="TIGR03025">
    <property type="entry name" value="EPS_sugtrans"/>
    <property type="match status" value="1"/>
</dbReference>
<dbReference type="Pfam" id="PF13727">
    <property type="entry name" value="CoA_binding_3"/>
    <property type="match status" value="1"/>
</dbReference>